<sequence length="180" mass="19071">MAIDEVTKARARAAVAAATAAEPVTLPSTPAFNTIGEQLRETFHPVSPAAELLVLVRLDIDGSKLSPSVEHTYTETVLWNAHESAATADAFAKHTRVEGAVAIAVREQLLAARLTGAAAQPAIEPGAPVVRSEAEALEWTPIVTVDGGVDADDWLAEAKEEAERRDQLRRRHLGGGPGEE</sequence>
<organism evidence="2 3">
    <name type="scientific">Chrysochromulina tobinii</name>
    <dbReference type="NCBI Taxonomy" id="1460289"/>
    <lineage>
        <taxon>Eukaryota</taxon>
        <taxon>Haptista</taxon>
        <taxon>Haptophyta</taxon>
        <taxon>Prymnesiophyceae</taxon>
        <taxon>Prymnesiales</taxon>
        <taxon>Chrysochromulinaceae</taxon>
        <taxon>Chrysochromulina</taxon>
    </lineage>
</organism>
<gene>
    <name evidence="2" type="ORF">Ctob_003239</name>
</gene>
<name>A0A0M0K1C7_9EUKA</name>
<accession>A0A0M0K1C7</accession>
<feature type="region of interest" description="Disordered" evidence="1">
    <location>
        <begin position="160"/>
        <end position="180"/>
    </location>
</feature>
<protein>
    <submittedName>
        <fullName evidence="2">Uncharacterized protein</fullName>
    </submittedName>
</protein>
<dbReference type="EMBL" id="JWZX01001827">
    <property type="protein sequence ID" value="KOO32193.1"/>
    <property type="molecule type" value="Genomic_DNA"/>
</dbReference>
<keyword evidence="3" id="KW-1185">Reference proteome</keyword>
<reference evidence="3" key="1">
    <citation type="journal article" date="2015" name="PLoS Genet.">
        <title>Genome Sequence and Transcriptome Analyses of Chrysochromulina tobin: Metabolic Tools for Enhanced Algal Fitness in the Prominent Order Prymnesiales (Haptophyceae).</title>
        <authorList>
            <person name="Hovde B.T."/>
            <person name="Deodato C.R."/>
            <person name="Hunsperger H.M."/>
            <person name="Ryken S.A."/>
            <person name="Yost W."/>
            <person name="Jha R.K."/>
            <person name="Patterson J."/>
            <person name="Monnat R.J. Jr."/>
            <person name="Barlow S.B."/>
            <person name="Starkenburg S.R."/>
            <person name="Cattolico R.A."/>
        </authorList>
    </citation>
    <scope>NUCLEOTIDE SEQUENCE</scope>
    <source>
        <strain evidence="3">CCMP291</strain>
    </source>
</reference>
<comment type="caution">
    <text evidence="2">The sequence shown here is derived from an EMBL/GenBank/DDBJ whole genome shotgun (WGS) entry which is preliminary data.</text>
</comment>
<proteinExistence type="predicted"/>
<evidence type="ECO:0000313" key="3">
    <source>
        <dbReference type="Proteomes" id="UP000037460"/>
    </source>
</evidence>
<evidence type="ECO:0000256" key="1">
    <source>
        <dbReference type="SAM" id="MobiDB-lite"/>
    </source>
</evidence>
<dbReference type="AlphaFoldDB" id="A0A0M0K1C7"/>
<dbReference type="Proteomes" id="UP000037460">
    <property type="component" value="Unassembled WGS sequence"/>
</dbReference>
<evidence type="ECO:0000313" key="2">
    <source>
        <dbReference type="EMBL" id="KOO32193.1"/>
    </source>
</evidence>